<evidence type="ECO:0000256" key="10">
    <source>
        <dbReference type="ARBA" id="ARBA00048873"/>
    </source>
</evidence>
<dbReference type="InterPro" id="IPR020904">
    <property type="entry name" value="Sc_DH/Rdtase_CS"/>
</dbReference>
<comment type="catalytic activity">
    <reaction evidence="11">
        <text>7,8-dihydromonapterin + NADPH + H(+) = 5,6,7,8-tetrahydromonapterin + NADP(+)</text>
        <dbReference type="Rhea" id="RHEA:34847"/>
        <dbReference type="ChEBI" id="CHEBI:15378"/>
        <dbReference type="ChEBI" id="CHEBI:57783"/>
        <dbReference type="ChEBI" id="CHEBI:58349"/>
        <dbReference type="ChEBI" id="CHEBI:71175"/>
        <dbReference type="ChEBI" id="CHEBI:71177"/>
        <dbReference type="EC" id="1.5.1.50"/>
    </reaction>
</comment>
<dbReference type="AlphaFoldDB" id="A0A4R1N8W5"/>
<evidence type="ECO:0000256" key="11">
    <source>
        <dbReference type="ARBA" id="ARBA00049376"/>
    </source>
</evidence>
<dbReference type="OrthoDB" id="9793499at2"/>
<dbReference type="InterPro" id="IPR036291">
    <property type="entry name" value="NAD(P)-bd_dom_sf"/>
</dbReference>
<keyword evidence="2" id="KW-0554">One-carbon metabolism</keyword>
<organism evidence="12 13">
    <name type="scientific">Sodalis ligni</name>
    <dbReference type="NCBI Taxonomy" id="2697027"/>
    <lineage>
        <taxon>Bacteria</taxon>
        <taxon>Pseudomonadati</taxon>
        <taxon>Pseudomonadota</taxon>
        <taxon>Gammaproteobacteria</taxon>
        <taxon>Enterobacterales</taxon>
        <taxon>Bruguierivoracaceae</taxon>
        <taxon>Sodalis</taxon>
    </lineage>
</organism>
<dbReference type="PANTHER" id="PTHR43639:SF6">
    <property type="entry name" value="DIHYDROMONAPTERIN REDUCTASE"/>
    <property type="match status" value="1"/>
</dbReference>
<reference evidence="12 13" key="1">
    <citation type="submission" date="2019-02" db="EMBL/GenBank/DDBJ databases">
        <title>Investigation of anaerobic lignin degradation for improved lignocellulosic biofuels.</title>
        <authorList>
            <person name="Deangelis K."/>
        </authorList>
    </citation>
    <scope>NUCLEOTIDE SEQUENCE [LARGE SCALE GENOMIC DNA]</scope>
    <source>
        <strain evidence="12 13">159R</strain>
    </source>
</reference>
<evidence type="ECO:0000313" key="12">
    <source>
        <dbReference type="EMBL" id="TCL03049.1"/>
    </source>
</evidence>
<dbReference type="Proteomes" id="UP000294555">
    <property type="component" value="Unassembled WGS sequence"/>
</dbReference>
<evidence type="ECO:0000256" key="8">
    <source>
        <dbReference type="ARBA" id="ARBA00039631"/>
    </source>
</evidence>
<dbReference type="PRINTS" id="PR00081">
    <property type="entry name" value="GDHRDH"/>
</dbReference>
<comment type="similarity">
    <text evidence="6">Belongs to the short-chain dehydrogenases/reductases (SDR) family. FolM subfamily.</text>
</comment>
<dbReference type="PROSITE" id="PS00061">
    <property type="entry name" value="ADH_SHORT"/>
    <property type="match status" value="1"/>
</dbReference>
<dbReference type="NCBIfam" id="NF005066">
    <property type="entry name" value="PRK06483.1"/>
    <property type="match status" value="1"/>
</dbReference>
<keyword evidence="3" id="KW-0521">NADP</keyword>
<sequence length="241" mass="26537">MTKIIPPAPVLITGGARRIGLALAESLLRQGIPVIVSYRQYYPALDTLASLGAHCIQADFSDNRGIYAFAEQVKAYSGKLRAIIHNASAWVAESAETPPEDTMAAMLQIHVYTPYLLNLALEPCLRDQGHAAADIIHITDFAVEKGSKKHIAYAASKAALDNMTRSFARKLAPDVKVNAIAPALILFNEQDDEEYRRHVLNKTLMKIEPGEMEIVDLVNYLFKSRYVTGQTLGLDGGRCLR</sequence>
<dbReference type="SUPFAM" id="SSF51735">
    <property type="entry name" value="NAD(P)-binding Rossmann-fold domains"/>
    <property type="match status" value="1"/>
</dbReference>
<evidence type="ECO:0000256" key="4">
    <source>
        <dbReference type="ARBA" id="ARBA00023002"/>
    </source>
</evidence>
<gene>
    <name evidence="12" type="ORF">EZJ58_1090</name>
</gene>
<dbReference type="GO" id="GO:0006730">
    <property type="term" value="P:one-carbon metabolic process"/>
    <property type="evidence" value="ECO:0007669"/>
    <property type="project" value="UniProtKB-KW"/>
</dbReference>
<name>A0A4R1N8W5_9GAMM</name>
<dbReference type="PANTHER" id="PTHR43639">
    <property type="entry name" value="OXIDOREDUCTASE, SHORT-CHAIN DEHYDROGENASE/REDUCTASE FAMILY (AFU_ORTHOLOGUE AFUA_5G02870)"/>
    <property type="match status" value="1"/>
</dbReference>
<dbReference type="EMBL" id="SJOI01000001">
    <property type="protein sequence ID" value="TCL03049.1"/>
    <property type="molecule type" value="Genomic_DNA"/>
</dbReference>
<dbReference type="InterPro" id="IPR002347">
    <property type="entry name" value="SDR_fam"/>
</dbReference>
<keyword evidence="4" id="KW-0560">Oxidoreductase</keyword>
<evidence type="ECO:0000256" key="9">
    <source>
        <dbReference type="ARBA" id="ARBA00042299"/>
    </source>
</evidence>
<proteinExistence type="inferred from homology"/>
<protein>
    <recommendedName>
        <fullName evidence="8">Dihydromonapterin reductase</fullName>
        <ecNumber evidence="1">1.5.1.3</ecNumber>
        <ecNumber evidence="7">1.5.1.50</ecNumber>
    </recommendedName>
    <alternativeName>
        <fullName evidence="9">Dihydrofolate reductase</fullName>
    </alternativeName>
</protein>
<dbReference type="Pfam" id="PF13561">
    <property type="entry name" value="adh_short_C2"/>
    <property type="match status" value="1"/>
</dbReference>
<keyword evidence="13" id="KW-1185">Reference proteome</keyword>
<comment type="caution">
    <text evidence="12">The sequence shown here is derived from an EMBL/GenBank/DDBJ whole genome shotgun (WGS) entry which is preliminary data.</text>
</comment>
<comment type="catalytic activity">
    <reaction evidence="10">
        <text>(6S)-5,6,7,8-tetrahydrofolate + NADP(+) = 7,8-dihydrofolate + NADPH + H(+)</text>
        <dbReference type="Rhea" id="RHEA:15009"/>
        <dbReference type="ChEBI" id="CHEBI:15378"/>
        <dbReference type="ChEBI" id="CHEBI:57451"/>
        <dbReference type="ChEBI" id="CHEBI:57453"/>
        <dbReference type="ChEBI" id="CHEBI:57783"/>
        <dbReference type="ChEBI" id="CHEBI:58349"/>
        <dbReference type="EC" id="1.5.1.3"/>
    </reaction>
</comment>
<dbReference type="RefSeq" id="WP_132921950.1">
    <property type="nucleotide sequence ID" value="NZ_SJOI01000001.1"/>
</dbReference>
<evidence type="ECO:0000256" key="3">
    <source>
        <dbReference type="ARBA" id="ARBA00022857"/>
    </source>
</evidence>
<dbReference type="Gene3D" id="3.40.50.720">
    <property type="entry name" value="NAD(P)-binding Rossmann-like Domain"/>
    <property type="match status" value="1"/>
</dbReference>
<comment type="function">
    <text evidence="5">Catalyzes the reduction of dihydromonapterin to tetrahydromonapterin. Also has lower activity with dihydrofolate.</text>
</comment>
<evidence type="ECO:0000256" key="2">
    <source>
        <dbReference type="ARBA" id="ARBA00022563"/>
    </source>
</evidence>
<evidence type="ECO:0000313" key="13">
    <source>
        <dbReference type="Proteomes" id="UP000294555"/>
    </source>
</evidence>
<evidence type="ECO:0000256" key="6">
    <source>
        <dbReference type="ARBA" id="ARBA00038212"/>
    </source>
</evidence>
<evidence type="ECO:0000256" key="7">
    <source>
        <dbReference type="ARBA" id="ARBA00039145"/>
    </source>
</evidence>
<dbReference type="EC" id="1.5.1.3" evidence="1"/>
<accession>A0A4R1N8W5</accession>
<evidence type="ECO:0000256" key="5">
    <source>
        <dbReference type="ARBA" id="ARBA00037508"/>
    </source>
</evidence>
<evidence type="ECO:0000256" key="1">
    <source>
        <dbReference type="ARBA" id="ARBA00012856"/>
    </source>
</evidence>
<dbReference type="EC" id="1.5.1.50" evidence="7"/>
<dbReference type="GO" id="GO:0004146">
    <property type="term" value="F:dihydrofolate reductase activity"/>
    <property type="evidence" value="ECO:0007669"/>
    <property type="project" value="UniProtKB-EC"/>
</dbReference>